<keyword evidence="1" id="KW-0472">Membrane</keyword>
<evidence type="ECO:0000256" key="1">
    <source>
        <dbReference type="SAM" id="Phobius"/>
    </source>
</evidence>
<proteinExistence type="predicted"/>
<dbReference type="EMBL" id="AP019823">
    <property type="protein sequence ID" value="BBM38568.1"/>
    <property type="molecule type" value="Genomic_DNA"/>
</dbReference>
<reference evidence="2 3" key="1">
    <citation type="submission" date="2019-07" db="EMBL/GenBank/DDBJ databases">
        <title>Complete Genome Sequence of Leptotrichia hofstadii Strain JCM16775.</title>
        <authorList>
            <person name="Watanabe S."/>
            <person name="Cui L."/>
        </authorList>
    </citation>
    <scope>NUCLEOTIDE SEQUENCE [LARGE SCALE GENOMIC DNA]</scope>
    <source>
        <strain evidence="2 3">JCM16775</strain>
    </source>
</reference>
<dbReference type="Proteomes" id="UP000321892">
    <property type="component" value="Chromosome"/>
</dbReference>
<evidence type="ECO:0008006" key="4">
    <source>
        <dbReference type="Google" id="ProtNLM"/>
    </source>
</evidence>
<feature type="transmembrane region" description="Helical" evidence="1">
    <location>
        <begin position="102"/>
        <end position="120"/>
    </location>
</feature>
<feature type="transmembrane region" description="Helical" evidence="1">
    <location>
        <begin position="183"/>
        <end position="205"/>
    </location>
</feature>
<sequence length="264" mass="31571">MDFKDLQKELFERKFNVLEYFMWMFRILGVFIWENKLWVTGFVLSNILIGIMPANFVKKYWFMSTVLVYYGRIFIFISYAKVLHRIESTENEYKFTNLIVKYLKLLLVLIFSVPLLLVLIKQLKFVTKIITKNQILNGQIIGMVFVVLSLIFIPYFTQIYAGRNMKMWQSLKYNFMLARKSRLRVAIPIIILTVLNNLLLMMNYYHNNFGQLYARNIVTSFVIVISSIFQVVIVIMYVVVFLNVEYDYLKSHRKDTEKMIENEI</sequence>
<gene>
    <name evidence="2" type="ORF">JCM16775_1277</name>
</gene>
<dbReference type="AlphaFoldDB" id="A0A510JGZ5"/>
<keyword evidence="1" id="KW-0812">Transmembrane</keyword>
<dbReference type="KEGG" id="lhf:JCM16775_1277"/>
<feature type="transmembrane region" description="Helical" evidence="1">
    <location>
        <begin position="217"/>
        <end position="244"/>
    </location>
</feature>
<keyword evidence="1" id="KW-1133">Transmembrane helix</keyword>
<organism evidence="2 3">
    <name type="scientific">Leptotrichia hofstadii</name>
    <dbReference type="NCBI Taxonomy" id="157688"/>
    <lineage>
        <taxon>Bacteria</taxon>
        <taxon>Fusobacteriati</taxon>
        <taxon>Fusobacteriota</taxon>
        <taxon>Fusobacteriia</taxon>
        <taxon>Fusobacteriales</taxon>
        <taxon>Leptotrichiaceae</taxon>
        <taxon>Leptotrichia</taxon>
    </lineage>
</organism>
<feature type="transmembrane region" description="Helical" evidence="1">
    <location>
        <begin position="140"/>
        <end position="162"/>
    </location>
</feature>
<dbReference type="OrthoDB" id="82482at2"/>
<feature type="transmembrane region" description="Helical" evidence="1">
    <location>
        <begin position="21"/>
        <end position="54"/>
    </location>
</feature>
<protein>
    <recommendedName>
        <fullName evidence="4">Glycerophosphoryl diester phosphodiesterase membrane domain-containing protein</fullName>
    </recommendedName>
</protein>
<name>A0A510JGZ5_9FUSO</name>
<dbReference type="RefSeq" id="WP_026746331.1">
    <property type="nucleotide sequence ID" value="NZ_AP019823.1"/>
</dbReference>
<evidence type="ECO:0000313" key="2">
    <source>
        <dbReference type="EMBL" id="BBM38568.1"/>
    </source>
</evidence>
<keyword evidence="3" id="KW-1185">Reference proteome</keyword>
<feature type="transmembrane region" description="Helical" evidence="1">
    <location>
        <begin position="60"/>
        <end position="82"/>
    </location>
</feature>
<evidence type="ECO:0000313" key="3">
    <source>
        <dbReference type="Proteomes" id="UP000321892"/>
    </source>
</evidence>
<accession>A0A510JGZ5</accession>